<reference evidence="1" key="2">
    <citation type="journal article" date="2024" name="Plant">
        <title>Genomic evolution and insights into agronomic trait innovations of Sesamum species.</title>
        <authorList>
            <person name="Miao H."/>
            <person name="Wang L."/>
            <person name="Qu L."/>
            <person name="Liu H."/>
            <person name="Sun Y."/>
            <person name="Le M."/>
            <person name="Wang Q."/>
            <person name="Wei S."/>
            <person name="Zheng Y."/>
            <person name="Lin W."/>
            <person name="Duan Y."/>
            <person name="Cao H."/>
            <person name="Xiong S."/>
            <person name="Wang X."/>
            <person name="Wei L."/>
            <person name="Li C."/>
            <person name="Ma Q."/>
            <person name="Ju M."/>
            <person name="Zhao R."/>
            <person name="Li G."/>
            <person name="Mu C."/>
            <person name="Tian Q."/>
            <person name="Mei H."/>
            <person name="Zhang T."/>
            <person name="Gao T."/>
            <person name="Zhang H."/>
        </authorList>
    </citation>
    <scope>NUCLEOTIDE SEQUENCE</scope>
    <source>
        <strain evidence="1">G02</strain>
    </source>
</reference>
<gene>
    <name evidence="1" type="ORF">Sradi_1847900</name>
</gene>
<dbReference type="Gene3D" id="2.40.70.10">
    <property type="entry name" value="Acid Proteases"/>
    <property type="match status" value="1"/>
</dbReference>
<evidence type="ECO:0000313" key="1">
    <source>
        <dbReference type="EMBL" id="KAL0409135.1"/>
    </source>
</evidence>
<name>A0AAW2TVW3_SESRA</name>
<dbReference type="InterPro" id="IPR021109">
    <property type="entry name" value="Peptidase_aspartic_dom_sf"/>
</dbReference>
<accession>A0AAW2TVW3</accession>
<dbReference type="AlphaFoldDB" id="A0AAW2TVW3"/>
<dbReference type="EMBL" id="JACGWJ010000007">
    <property type="protein sequence ID" value="KAL0409135.1"/>
    <property type="molecule type" value="Genomic_DNA"/>
</dbReference>
<organism evidence="1">
    <name type="scientific">Sesamum radiatum</name>
    <name type="common">Black benniseed</name>
    <dbReference type="NCBI Taxonomy" id="300843"/>
    <lineage>
        <taxon>Eukaryota</taxon>
        <taxon>Viridiplantae</taxon>
        <taxon>Streptophyta</taxon>
        <taxon>Embryophyta</taxon>
        <taxon>Tracheophyta</taxon>
        <taxon>Spermatophyta</taxon>
        <taxon>Magnoliopsida</taxon>
        <taxon>eudicotyledons</taxon>
        <taxon>Gunneridae</taxon>
        <taxon>Pentapetalae</taxon>
        <taxon>asterids</taxon>
        <taxon>lamiids</taxon>
        <taxon>Lamiales</taxon>
        <taxon>Pedaliaceae</taxon>
        <taxon>Sesamum</taxon>
    </lineage>
</organism>
<protein>
    <submittedName>
        <fullName evidence="1">Uncharacterized protein</fullName>
    </submittedName>
</protein>
<reference evidence="1" key="1">
    <citation type="submission" date="2020-06" db="EMBL/GenBank/DDBJ databases">
        <authorList>
            <person name="Li T."/>
            <person name="Hu X."/>
            <person name="Zhang T."/>
            <person name="Song X."/>
            <person name="Zhang H."/>
            <person name="Dai N."/>
            <person name="Sheng W."/>
            <person name="Hou X."/>
            <person name="Wei L."/>
        </authorList>
    </citation>
    <scope>NUCLEOTIDE SEQUENCE</scope>
    <source>
        <strain evidence="1">G02</strain>
        <tissue evidence="1">Leaf</tissue>
    </source>
</reference>
<comment type="caution">
    <text evidence="1">The sequence shown here is derived from an EMBL/GenBank/DDBJ whole genome shotgun (WGS) entry which is preliminary data.</text>
</comment>
<sequence>MASPSCHGRYWSYSQLPSERRSRETWARAGERSWASEGHKLGAQPIAGVAKSVLIKVGPFEGKTNLSAVVMDDFKLILGLDFLRDTRTAVLPHVDSLMMMGANLVLSPRWRADW</sequence>
<proteinExistence type="predicted"/>